<comment type="caution">
    <text evidence="2">The sequence shown here is derived from an EMBL/GenBank/DDBJ whole genome shotgun (WGS) entry which is preliminary data.</text>
</comment>
<dbReference type="Proteomes" id="UP000265520">
    <property type="component" value="Unassembled WGS sequence"/>
</dbReference>
<dbReference type="SUPFAM" id="SSF53098">
    <property type="entry name" value="Ribonuclease H-like"/>
    <property type="match status" value="1"/>
</dbReference>
<evidence type="ECO:0000313" key="3">
    <source>
        <dbReference type="Proteomes" id="UP000265520"/>
    </source>
</evidence>
<proteinExistence type="predicted"/>
<evidence type="ECO:0000313" key="2">
    <source>
        <dbReference type="EMBL" id="MCI91053.1"/>
    </source>
</evidence>
<organism evidence="2 3">
    <name type="scientific">Trifolium medium</name>
    <dbReference type="NCBI Taxonomy" id="97028"/>
    <lineage>
        <taxon>Eukaryota</taxon>
        <taxon>Viridiplantae</taxon>
        <taxon>Streptophyta</taxon>
        <taxon>Embryophyta</taxon>
        <taxon>Tracheophyta</taxon>
        <taxon>Spermatophyta</taxon>
        <taxon>Magnoliopsida</taxon>
        <taxon>eudicotyledons</taxon>
        <taxon>Gunneridae</taxon>
        <taxon>Pentapetalae</taxon>
        <taxon>rosids</taxon>
        <taxon>fabids</taxon>
        <taxon>Fabales</taxon>
        <taxon>Fabaceae</taxon>
        <taxon>Papilionoideae</taxon>
        <taxon>50 kb inversion clade</taxon>
        <taxon>NPAAA clade</taxon>
        <taxon>Hologalegina</taxon>
        <taxon>IRL clade</taxon>
        <taxon>Trifolieae</taxon>
        <taxon>Trifolium</taxon>
    </lineage>
</organism>
<feature type="non-terminal residue" evidence="2">
    <location>
        <position position="31"/>
    </location>
</feature>
<accession>A0A392VU83</accession>
<dbReference type="AlphaFoldDB" id="A0A392VU83"/>
<reference evidence="2 3" key="1">
    <citation type="journal article" date="2018" name="Front. Plant Sci.">
        <title>Red Clover (Trifolium pratense) and Zigzag Clover (T. medium) - A Picture of Genomic Similarities and Differences.</title>
        <authorList>
            <person name="Dluhosova J."/>
            <person name="Istvanek J."/>
            <person name="Nedelnik J."/>
            <person name="Repkova J."/>
        </authorList>
    </citation>
    <scope>NUCLEOTIDE SEQUENCE [LARGE SCALE GENOMIC DNA]</scope>
    <source>
        <strain evidence="3">cv. 10/8</strain>
        <tissue evidence="2">Leaf</tissue>
    </source>
</reference>
<dbReference type="InterPro" id="IPR012337">
    <property type="entry name" value="RNaseH-like_sf"/>
</dbReference>
<name>A0A392VU83_9FABA</name>
<dbReference type="GO" id="GO:0003676">
    <property type="term" value="F:nucleic acid binding"/>
    <property type="evidence" value="ECO:0007669"/>
    <property type="project" value="InterPro"/>
</dbReference>
<dbReference type="EMBL" id="LXQA011261398">
    <property type="protein sequence ID" value="MCI91053.1"/>
    <property type="molecule type" value="Genomic_DNA"/>
</dbReference>
<feature type="region of interest" description="Disordered" evidence="1">
    <location>
        <begin position="1"/>
        <end position="31"/>
    </location>
</feature>
<dbReference type="InterPro" id="IPR036397">
    <property type="entry name" value="RNaseH_sf"/>
</dbReference>
<keyword evidence="3" id="KW-1185">Reference proteome</keyword>
<protein>
    <submittedName>
        <fullName evidence="2">Transposon Ty3-G gag-pol polyprotein</fullName>
    </submittedName>
</protein>
<dbReference type="Gene3D" id="3.30.420.10">
    <property type="entry name" value="Ribonuclease H-like superfamily/Ribonuclease H"/>
    <property type="match status" value="1"/>
</dbReference>
<sequence>MDTQMKMSMSHHPRTDGQSERTIQTLEDMLR</sequence>
<evidence type="ECO:0000256" key="1">
    <source>
        <dbReference type="SAM" id="MobiDB-lite"/>
    </source>
</evidence>